<dbReference type="AlphaFoldDB" id="A4CLJ6"/>
<keyword evidence="2" id="KW-1185">Reference proteome</keyword>
<sequence length="46" mass="5234">MDHSYTTQDGCKLVTTSEETVRFLLDYSKSLSVISSRGMDFENNLN</sequence>
<dbReference type="STRING" id="313596.RB2501_15494"/>
<gene>
    <name evidence="1" type="ordered locus">RB2501_15494</name>
</gene>
<dbReference type="KEGG" id="rbi:RB2501_15494"/>
<protein>
    <submittedName>
        <fullName evidence="1">Uncharacterized protein</fullName>
    </submittedName>
</protein>
<dbReference type="Proteomes" id="UP000009049">
    <property type="component" value="Chromosome"/>
</dbReference>
<name>A4CLJ6_ROBBH</name>
<evidence type="ECO:0000313" key="1">
    <source>
        <dbReference type="EMBL" id="EAR15745.1"/>
    </source>
</evidence>
<evidence type="ECO:0000313" key="2">
    <source>
        <dbReference type="Proteomes" id="UP000009049"/>
    </source>
</evidence>
<reference evidence="1 2" key="1">
    <citation type="journal article" date="2009" name="J. Bacteriol.">
        <title>Complete genome sequence of Robiginitalea biformata HTCC2501.</title>
        <authorList>
            <person name="Oh H.M."/>
            <person name="Giovannoni S.J."/>
            <person name="Lee K."/>
            <person name="Ferriera S."/>
            <person name="Johnson J."/>
            <person name="Cho J.C."/>
        </authorList>
    </citation>
    <scope>NUCLEOTIDE SEQUENCE [LARGE SCALE GENOMIC DNA]</scope>
    <source>
        <strain evidence="2">ATCC BAA-864 / HTCC2501 / KCTC 12146</strain>
    </source>
</reference>
<dbReference type="RefSeq" id="WP_015755060.1">
    <property type="nucleotide sequence ID" value="NC_013222.1"/>
</dbReference>
<accession>A4CLJ6</accession>
<dbReference type="HOGENOM" id="CLU_215512_1_0_10"/>
<organism evidence="1 2">
    <name type="scientific">Robiginitalea biformata (strain ATCC BAA-864 / DSM 15991 / KCTC 12146 / HTCC2501)</name>
    <dbReference type="NCBI Taxonomy" id="313596"/>
    <lineage>
        <taxon>Bacteria</taxon>
        <taxon>Pseudomonadati</taxon>
        <taxon>Bacteroidota</taxon>
        <taxon>Flavobacteriia</taxon>
        <taxon>Flavobacteriales</taxon>
        <taxon>Flavobacteriaceae</taxon>
        <taxon>Robiginitalea</taxon>
    </lineage>
</organism>
<proteinExistence type="predicted"/>
<dbReference type="EMBL" id="CP001712">
    <property type="protein sequence ID" value="EAR15745.1"/>
    <property type="molecule type" value="Genomic_DNA"/>
</dbReference>